<protein>
    <recommendedName>
        <fullName evidence="3">NB-ARC domain-containing protein</fullName>
    </recommendedName>
</protein>
<name>A0A1X6PKH4_PORUM</name>
<dbReference type="Proteomes" id="UP000218209">
    <property type="component" value="Unassembled WGS sequence"/>
</dbReference>
<organism evidence="1 2">
    <name type="scientific">Porphyra umbilicalis</name>
    <name type="common">Purple laver</name>
    <name type="synonym">Red alga</name>
    <dbReference type="NCBI Taxonomy" id="2786"/>
    <lineage>
        <taxon>Eukaryota</taxon>
        <taxon>Rhodophyta</taxon>
        <taxon>Bangiophyceae</taxon>
        <taxon>Bangiales</taxon>
        <taxon>Bangiaceae</taxon>
        <taxon>Porphyra</taxon>
    </lineage>
</organism>
<dbReference type="Gene3D" id="1.25.40.10">
    <property type="entry name" value="Tetratricopeptide repeat domain"/>
    <property type="match status" value="2"/>
</dbReference>
<dbReference type="EMBL" id="KV918763">
    <property type="protein sequence ID" value="OSX81295.1"/>
    <property type="molecule type" value="Genomic_DNA"/>
</dbReference>
<dbReference type="SUPFAM" id="SSF48452">
    <property type="entry name" value="TPR-like"/>
    <property type="match status" value="1"/>
</dbReference>
<evidence type="ECO:0000313" key="1">
    <source>
        <dbReference type="EMBL" id="OSX81295.1"/>
    </source>
</evidence>
<dbReference type="InterPro" id="IPR027417">
    <property type="entry name" value="P-loop_NTPase"/>
</dbReference>
<evidence type="ECO:0000313" key="2">
    <source>
        <dbReference type="Proteomes" id="UP000218209"/>
    </source>
</evidence>
<evidence type="ECO:0008006" key="3">
    <source>
        <dbReference type="Google" id="ProtNLM"/>
    </source>
</evidence>
<keyword evidence="2" id="KW-1185">Reference proteome</keyword>
<proteinExistence type="predicted"/>
<reference evidence="1 2" key="1">
    <citation type="submission" date="2017-03" db="EMBL/GenBank/DDBJ databases">
        <title>WGS assembly of Porphyra umbilicalis.</title>
        <authorList>
            <person name="Brawley S.H."/>
            <person name="Blouin N.A."/>
            <person name="Ficko-Blean E."/>
            <person name="Wheeler G.L."/>
            <person name="Lohr M."/>
            <person name="Goodson H.V."/>
            <person name="Jenkins J.W."/>
            <person name="Blaby-Haas C.E."/>
            <person name="Helliwell K.E."/>
            <person name="Chan C."/>
            <person name="Marriage T."/>
            <person name="Bhattacharya D."/>
            <person name="Klein A.S."/>
            <person name="Badis Y."/>
            <person name="Brodie J."/>
            <person name="Cao Y."/>
            <person name="Collen J."/>
            <person name="Dittami S.M."/>
            <person name="Gachon C.M."/>
            <person name="Green B.R."/>
            <person name="Karpowicz S."/>
            <person name="Kim J.W."/>
            <person name="Kudahl U."/>
            <person name="Lin S."/>
            <person name="Michel G."/>
            <person name="Mittag M."/>
            <person name="Olson B.J."/>
            <person name="Pangilinan J."/>
            <person name="Peng Y."/>
            <person name="Qiu H."/>
            <person name="Shu S."/>
            <person name="Singer J.T."/>
            <person name="Smith A.G."/>
            <person name="Sprecher B.N."/>
            <person name="Wagner V."/>
            <person name="Wang W."/>
            <person name="Wang Z.-Y."/>
            <person name="Yan J."/>
            <person name="Yarish C."/>
            <person name="Zoeuner-Riek S."/>
            <person name="Zhuang Y."/>
            <person name="Zou Y."/>
            <person name="Lindquist E.A."/>
            <person name="Grimwood J."/>
            <person name="Barry K."/>
            <person name="Rokhsar D.S."/>
            <person name="Schmutz J."/>
            <person name="Stiller J.W."/>
            <person name="Grossman A.R."/>
            <person name="Prochnik S.E."/>
        </authorList>
    </citation>
    <scope>NUCLEOTIDE SEQUENCE [LARGE SCALE GENOMIC DNA]</scope>
    <source>
        <strain evidence="1">4086291</strain>
    </source>
</reference>
<dbReference type="InterPro" id="IPR011990">
    <property type="entry name" value="TPR-like_helical_dom_sf"/>
</dbReference>
<accession>A0A1X6PKH4</accession>
<gene>
    <name evidence="1" type="ORF">BU14_0022s0016</name>
</gene>
<sequence>MGAATGCRRVVAAAVVGSVSEAVDGAFVAMLGHAPLSSGGIGGKLAALSIDRYGAQKRDNRLAYHIESPRGHVRRPRPGHDAVPRSAGGNTNASVLRRVLHVPYWHTQGQRAATSSRGQSCGGGAGGLGSDWMTAMAGLLQAAQCVALLIKKIAAYCINEATGSRVYGNRLGLRQIRRDLRVWPVRVLRLGGHVGGHAGRECSAVFSCFAPTSAKAAAWNSGDEVDSAIDRVSMMGLSSPSAGDNGPFNTVYGLRWRPPPLDAAYVPGVNNPERAEHAIVAVLQENRVGVSTAARIGVCAVGGSGKTTACAGVAACEWVRARFTKGTAWVQLDASSTLQSVAEAVMALVYRFCGDHAVKQLSALTADKDFVTVAAGYIRSVDVADAAKWLVVIDDVLYVKRELLRQLLALIPPATPVVFSTRSEAVVWSVPGATLVSIDALPATDARLVLAAAAGKAVAAGISPFSADDEAGWAKTERHALSLAVVGSMIADRGGAWRAVVDAPEQRWMDLTFVCRDTSSPWPSVRAALDVSLGLIPAGVCRDAFATLGVLPIHVCLPVLARLWQFSLAGAAAEGGEAVPQSSGVMGSASVEELVDVLVRAGLVRRDMDESSGELIGVVVHLVVGQYALSLLGHATRAAHQRLIDAYMDGVPVDGLHANGWHRLPFWEVSNDGYWYDHVVRHVAAARDLCGLVSVMDPSWQAVRVRVSSPLAFQADVEQVLTALTAVVDGTMSGGVQSPVLLGRLHASLASVYRTRIAGSRRNNLEAAITHWEKALALVDRLAVPVLSAEWQVGLGRVYCERVNGARAANLEEAVACSHRALEVHTRASAPLEWAEAQKLLGSALVSRVRDDKAANVEAAIECFGRSLEVQTQEATPLDWADTQNSLGVAYYYRVHGDAAANMEAAIVCYNRALEKYTRSAAPLQWARTRYNLGLAYYDRLVGDKAASIEAAIACYNDALTVCTREAAPLKWAATQSHLGKALRDRLVGDTAANVAAAATCFDRAVTVRTRAAVPLNWAATQHHMGVMHHGCHKAGATDAAGVDAAVACFYRALEARTPEAAPQDWALTTFSLMQALLDGERWSAVVDCGRALERFGSRWASWPAHQAAVACAVAEAGHALAQLSA</sequence>
<dbReference type="AlphaFoldDB" id="A0A1X6PKH4"/>
<dbReference type="Gene3D" id="3.40.50.300">
    <property type="entry name" value="P-loop containing nucleotide triphosphate hydrolases"/>
    <property type="match status" value="1"/>
</dbReference>